<dbReference type="InterPro" id="IPR009057">
    <property type="entry name" value="Homeodomain-like_sf"/>
</dbReference>
<protein>
    <submittedName>
        <fullName evidence="7">Transcriptional regulator, TetR family</fullName>
    </submittedName>
</protein>
<dbReference type="InterPro" id="IPR001647">
    <property type="entry name" value="HTH_TetR"/>
</dbReference>
<keyword evidence="3 5" id="KW-0238">DNA-binding</keyword>
<dbReference type="Proteomes" id="UP000199288">
    <property type="component" value="Unassembled WGS sequence"/>
</dbReference>
<evidence type="ECO:0000259" key="6">
    <source>
        <dbReference type="PROSITE" id="PS50977"/>
    </source>
</evidence>
<accession>A0A1H4DMX4</accession>
<keyword evidence="4" id="KW-0804">Transcription</keyword>
<dbReference type="AlphaFoldDB" id="A0A1H4DMX4"/>
<proteinExistence type="predicted"/>
<evidence type="ECO:0000256" key="1">
    <source>
        <dbReference type="ARBA" id="ARBA00022491"/>
    </source>
</evidence>
<evidence type="ECO:0000256" key="5">
    <source>
        <dbReference type="PROSITE-ProRule" id="PRU00335"/>
    </source>
</evidence>
<dbReference type="PROSITE" id="PS50977">
    <property type="entry name" value="HTH_TETR_2"/>
    <property type="match status" value="1"/>
</dbReference>
<dbReference type="Gene3D" id="1.10.357.10">
    <property type="entry name" value="Tetracycline Repressor, domain 2"/>
    <property type="match status" value="1"/>
</dbReference>
<dbReference type="SUPFAM" id="SSF46689">
    <property type="entry name" value="Homeodomain-like"/>
    <property type="match status" value="1"/>
</dbReference>
<organism evidence="7 8">
    <name type="scientific">Bowdeniella nasicola</name>
    <dbReference type="NCBI Taxonomy" id="208480"/>
    <lineage>
        <taxon>Bacteria</taxon>
        <taxon>Bacillati</taxon>
        <taxon>Actinomycetota</taxon>
        <taxon>Actinomycetes</taxon>
        <taxon>Actinomycetales</taxon>
        <taxon>Actinomycetaceae</taxon>
        <taxon>Bowdeniella</taxon>
    </lineage>
</organism>
<reference evidence="8" key="1">
    <citation type="submission" date="2016-10" db="EMBL/GenBank/DDBJ databases">
        <authorList>
            <person name="Varghese N."/>
            <person name="Submissions S."/>
        </authorList>
    </citation>
    <scope>NUCLEOTIDE SEQUENCE [LARGE SCALE GENOMIC DNA]</scope>
    <source>
        <strain evidence="8">KPR-1</strain>
    </source>
</reference>
<dbReference type="Pfam" id="PF13977">
    <property type="entry name" value="TetR_C_6"/>
    <property type="match status" value="1"/>
</dbReference>
<evidence type="ECO:0000313" key="8">
    <source>
        <dbReference type="Proteomes" id="UP000199288"/>
    </source>
</evidence>
<dbReference type="PANTHER" id="PTHR30055">
    <property type="entry name" value="HTH-TYPE TRANSCRIPTIONAL REGULATOR RUTR"/>
    <property type="match status" value="1"/>
</dbReference>
<dbReference type="Pfam" id="PF00440">
    <property type="entry name" value="TetR_N"/>
    <property type="match status" value="1"/>
</dbReference>
<dbReference type="EMBL" id="FNQV01000018">
    <property type="protein sequence ID" value="SEA73878.1"/>
    <property type="molecule type" value="Genomic_DNA"/>
</dbReference>
<sequence>MTCSAPLVRVAASSVARHHERSIAGVSIRAVAAEAGVSTGSLRYSFPSKTELLVHAMSMVETRVRSRIAGHVEIRDTREMVLAMILEFMPLDAERRAEMDVNVALIAQAGVDPHIARVRDEAYAGLREGSRLMLCRLQNAGLFRPELDLDVETTNLHALIDGLALHMLMRDDEAFNAEAVASIAAHLDSLA</sequence>
<dbReference type="InterPro" id="IPR039538">
    <property type="entry name" value="BetI_C"/>
</dbReference>
<evidence type="ECO:0000256" key="3">
    <source>
        <dbReference type="ARBA" id="ARBA00023125"/>
    </source>
</evidence>
<feature type="DNA-binding region" description="H-T-H motif" evidence="5">
    <location>
        <begin position="27"/>
        <end position="46"/>
    </location>
</feature>
<gene>
    <name evidence="7" type="ORF">SAMN02910418_02292</name>
</gene>
<dbReference type="GO" id="GO:0000976">
    <property type="term" value="F:transcription cis-regulatory region binding"/>
    <property type="evidence" value="ECO:0007669"/>
    <property type="project" value="TreeGrafter"/>
</dbReference>
<name>A0A1H4DMX4_9ACTO</name>
<feature type="domain" description="HTH tetR-type" evidence="6">
    <location>
        <begin position="4"/>
        <end position="64"/>
    </location>
</feature>
<dbReference type="InterPro" id="IPR050109">
    <property type="entry name" value="HTH-type_TetR-like_transc_reg"/>
</dbReference>
<evidence type="ECO:0000313" key="7">
    <source>
        <dbReference type="EMBL" id="SEA73878.1"/>
    </source>
</evidence>
<dbReference type="PANTHER" id="PTHR30055:SF226">
    <property type="entry name" value="HTH-TYPE TRANSCRIPTIONAL REGULATOR PKSA"/>
    <property type="match status" value="1"/>
</dbReference>
<keyword evidence="8" id="KW-1185">Reference proteome</keyword>
<dbReference type="SUPFAM" id="SSF48498">
    <property type="entry name" value="Tetracyclin repressor-like, C-terminal domain"/>
    <property type="match status" value="1"/>
</dbReference>
<dbReference type="GO" id="GO:0003700">
    <property type="term" value="F:DNA-binding transcription factor activity"/>
    <property type="evidence" value="ECO:0007669"/>
    <property type="project" value="TreeGrafter"/>
</dbReference>
<evidence type="ECO:0000256" key="4">
    <source>
        <dbReference type="ARBA" id="ARBA00023163"/>
    </source>
</evidence>
<keyword evidence="2" id="KW-0805">Transcription regulation</keyword>
<dbReference type="InterPro" id="IPR036271">
    <property type="entry name" value="Tet_transcr_reg_TetR-rel_C_sf"/>
</dbReference>
<keyword evidence="1" id="KW-0678">Repressor</keyword>
<evidence type="ECO:0000256" key="2">
    <source>
        <dbReference type="ARBA" id="ARBA00023015"/>
    </source>
</evidence>